<dbReference type="InParanoid" id="A0A165BII5"/>
<gene>
    <name evidence="1" type="ORF">EXIGLDRAFT_406961</name>
</gene>
<sequence length="151" mass="17984">MIDVRWRERERDRREDSRLATQEFSRGWRIRFSPVRVISMTRKVRALMIRRVGEEESSYSGMAKSYAQARAGIPSTRTIPVPQSRPTRRHRHRVLLCAEYGTESSRPVTRVDTASRWQRRHYCKCNEDHPVVNSHQRSTFYLTVMWCGEML</sequence>
<dbReference type="Proteomes" id="UP000077266">
    <property type="component" value="Unassembled WGS sequence"/>
</dbReference>
<accession>A0A165BII5</accession>
<proteinExistence type="predicted"/>
<evidence type="ECO:0000313" key="2">
    <source>
        <dbReference type="Proteomes" id="UP000077266"/>
    </source>
</evidence>
<reference evidence="1 2" key="1">
    <citation type="journal article" date="2016" name="Mol. Biol. Evol.">
        <title>Comparative Genomics of Early-Diverging Mushroom-Forming Fungi Provides Insights into the Origins of Lignocellulose Decay Capabilities.</title>
        <authorList>
            <person name="Nagy L.G."/>
            <person name="Riley R."/>
            <person name="Tritt A."/>
            <person name="Adam C."/>
            <person name="Daum C."/>
            <person name="Floudas D."/>
            <person name="Sun H."/>
            <person name="Yadav J.S."/>
            <person name="Pangilinan J."/>
            <person name="Larsson K.H."/>
            <person name="Matsuura K."/>
            <person name="Barry K."/>
            <person name="Labutti K."/>
            <person name="Kuo R."/>
            <person name="Ohm R.A."/>
            <person name="Bhattacharya S.S."/>
            <person name="Shirouzu T."/>
            <person name="Yoshinaga Y."/>
            <person name="Martin F.M."/>
            <person name="Grigoriev I.V."/>
            <person name="Hibbett D.S."/>
        </authorList>
    </citation>
    <scope>NUCLEOTIDE SEQUENCE [LARGE SCALE GENOMIC DNA]</scope>
    <source>
        <strain evidence="1 2">HHB12029</strain>
    </source>
</reference>
<protein>
    <submittedName>
        <fullName evidence="1">Uncharacterized protein</fullName>
    </submittedName>
</protein>
<evidence type="ECO:0000313" key="1">
    <source>
        <dbReference type="EMBL" id="KZV80712.1"/>
    </source>
</evidence>
<dbReference type="EMBL" id="KV426457">
    <property type="protein sequence ID" value="KZV80712.1"/>
    <property type="molecule type" value="Genomic_DNA"/>
</dbReference>
<dbReference type="AlphaFoldDB" id="A0A165BII5"/>
<name>A0A165BII5_EXIGL</name>
<organism evidence="1 2">
    <name type="scientific">Exidia glandulosa HHB12029</name>
    <dbReference type="NCBI Taxonomy" id="1314781"/>
    <lineage>
        <taxon>Eukaryota</taxon>
        <taxon>Fungi</taxon>
        <taxon>Dikarya</taxon>
        <taxon>Basidiomycota</taxon>
        <taxon>Agaricomycotina</taxon>
        <taxon>Agaricomycetes</taxon>
        <taxon>Auriculariales</taxon>
        <taxon>Exidiaceae</taxon>
        <taxon>Exidia</taxon>
    </lineage>
</organism>
<keyword evidence="2" id="KW-1185">Reference proteome</keyword>